<dbReference type="PRINTS" id="PR00313">
    <property type="entry name" value="CABNDNGRPT"/>
</dbReference>
<evidence type="ECO:0000313" key="7">
    <source>
        <dbReference type="Proteomes" id="UP000614982"/>
    </source>
</evidence>
<dbReference type="EMBL" id="BLWA01000004">
    <property type="protein sequence ID" value="GFM92045.1"/>
    <property type="molecule type" value="Genomic_DNA"/>
</dbReference>
<reference evidence="6 7" key="1">
    <citation type="submission" date="2020-05" db="EMBL/GenBank/DDBJ databases">
        <title>Genetic diversity of Pseudomonas cichorii.</title>
        <authorList>
            <person name="Tani S."/>
            <person name="Yagi H."/>
            <person name="Hashimoto S."/>
            <person name="Iiyama K."/>
            <person name="Furuya N."/>
        </authorList>
    </citation>
    <scope>NUCLEOTIDE SEQUENCE [LARGE SCALE GENOMIC DNA]</scope>
    <source>
        <strain evidence="6 7">LMG 2162</strain>
    </source>
</reference>
<dbReference type="InterPro" id="IPR010566">
    <property type="entry name" value="Haemolys_ca-bd"/>
</dbReference>
<feature type="region of interest" description="Disordered" evidence="4">
    <location>
        <begin position="4841"/>
        <end position="4873"/>
    </location>
</feature>
<feature type="domain" description="Haemolysin-type calcium binding-related" evidence="5">
    <location>
        <begin position="2127"/>
        <end position="2171"/>
    </location>
</feature>
<feature type="domain" description="Haemolysin-type calcium binding-related" evidence="5">
    <location>
        <begin position="4782"/>
        <end position="4824"/>
    </location>
</feature>
<feature type="region of interest" description="Disordered" evidence="4">
    <location>
        <begin position="1681"/>
        <end position="1707"/>
    </location>
</feature>
<proteinExistence type="predicted"/>
<feature type="region of interest" description="Disordered" evidence="4">
    <location>
        <begin position="1470"/>
        <end position="1509"/>
    </location>
</feature>
<evidence type="ECO:0000256" key="4">
    <source>
        <dbReference type="SAM" id="MobiDB-lite"/>
    </source>
</evidence>
<protein>
    <recommendedName>
        <fullName evidence="5">Haemolysin-type calcium binding-related domain-containing protein</fullName>
    </recommendedName>
</protein>
<feature type="region of interest" description="Disordered" evidence="4">
    <location>
        <begin position="1433"/>
        <end position="1456"/>
    </location>
</feature>
<dbReference type="InterPro" id="IPR050557">
    <property type="entry name" value="RTX_toxin/Mannuronan_C5-epim"/>
</dbReference>
<feature type="domain" description="Haemolysin-type calcium binding-related" evidence="5">
    <location>
        <begin position="4418"/>
        <end position="4460"/>
    </location>
</feature>
<feature type="domain" description="Haemolysin-type calcium binding-related" evidence="5">
    <location>
        <begin position="3232"/>
        <end position="3274"/>
    </location>
</feature>
<feature type="region of interest" description="Disordered" evidence="4">
    <location>
        <begin position="3779"/>
        <end position="3819"/>
    </location>
</feature>
<feature type="region of interest" description="Disordered" evidence="4">
    <location>
        <begin position="4490"/>
        <end position="4518"/>
    </location>
</feature>
<feature type="compositionally biased region" description="Low complexity" evidence="4">
    <location>
        <begin position="4841"/>
        <end position="4857"/>
    </location>
</feature>
<dbReference type="SUPFAM" id="SSF51120">
    <property type="entry name" value="beta-Roll"/>
    <property type="match status" value="29"/>
</dbReference>
<evidence type="ECO:0000256" key="1">
    <source>
        <dbReference type="ARBA" id="ARBA00004613"/>
    </source>
</evidence>
<feature type="region of interest" description="Disordered" evidence="4">
    <location>
        <begin position="3313"/>
        <end position="3341"/>
    </location>
</feature>
<feature type="region of interest" description="Disordered" evidence="4">
    <location>
        <begin position="2945"/>
        <end position="2971"/>
    </location>
</feature>
<dbReference type="InterPro" id="IPR018511">
    <property type="entry name" value="Hemolysin-typ_Ca-bd_CS"/>
</dbReference>
<dbReference type="PANTHER" id="PTHR38340">
    <property type="entry name" value="S-LAYER PROTEIN"/>
    <property type="match status" value="1"/>
</dbReference>
<feature type="domain" description="Haemolysin-type calcium binding-related" evidence="5">
    <location>
        <begin position="1137"/>
        <end position="1180"/>
    </location>
</feature>
<feature type="domain" description="Haemolysin-type calcium binding-related" evidence="5">
    <location>
        <begin position="3398"/>
        <end position="3440"/>
    </location>
</feature>
<sequence>MNGGGATLTKAEISGPEIGIKSPYGAIELTGQPKATYTPEGGWTLETEQGAKIVGQSLTDIAETFYNLVEGSWTGQLMKTRGEWIESQSDLSHAEWLKQKLGHPGVGFGTYSQLSAALQFVDPLILDLDGDGIETVSSNIGIVFDHDGDGHKTGTGWVGSDDGLLVMDLNGDNIINNGTELFGVDRVMSNGVKATNGFEALADLDSNADGIFDVADENFNVVKVWRDANQDGISQTSELKTLDELGITGIGLQSVESGYGNNGNIITATGSYTHTDVQSGESVNSAVGSINFVKNTFYREFSDTIEISSEVAALPEMTGSGAVRDLRQAAMINSDLQDVLAVYKSTTSRQGQIALIDSLVAAWADTSTLKSFDERVEDLSTMGYQVRFSYSWEKPNNEFIASNNGGAGGQPIPSREPTASQLEIKAVIEKIKILEAFTGIEYFRFAKEESGEEEKKQVFVSSSTGDRRTGGVRSVSYPIGTVYVTEEMFTFQAQQITQINKAYDTLTSSVYSSLVLQTRLSDYVSQLRFTLSAEGLGVDTSRITQKLIETHAADPVQGIVDASELSIGMENGEWGEQLSIWLAELTDAQKLQLRELYSGVNKVFIGDSSNDSQLGSVVEDYLHGGAGEDNLVGNEGNDVLVGGEGNDAIYGGVGDDILVGGVGADRLSGDEGNDLLNGGAGNDDLSGGAGSDKYYFSRGWGQDAVRNYDLSTGKRDVIEFSADISPADIEVSRSYLDLVLSLRGSADKITVYGYFSNDGVSSYQLEAIHFANGVMWELEQIKAFVSVPTSGNDVIWGYSSNDVLSGGLGDDTLYGQSGNDTLQGGAGTDSLLGEAGDDTLLGETGNDYLYGGTGNDQLSGGEGSDYLYGDLGNDQLDGGLGNDYLSGGEGSDTYRFSRGWGQDSINDYDSSTGKVDAIEFAADILPTDIVVTRSGSDLVLSLKNATDRITVSSYFQNDGVSPYVLEQIRFADGTTWSLDQIKAFAVIATDGNDSLWGYATDDTLSGGLGDDNLYGQSGNDTLQGGAGTDSLSGEAGDDTLHGEAGNDYLYGGTGNDRLSGGEGSDYLYGDLGNDQLDGGLGNDYLYGGESSDTYLFSRGWGQDSINNYDSSTGKVDAIEFAADILPTDIIITRSGNDLLLSLKNSTDRITVSSYFQNDGVTPYVLEQIRFADGTTWSIDQIKAFAVIATDGNDNLWGYATDDTLSGGLGDDSLYGQAGNDTLQGGAGTDSLSGEAGDDTLLGEAGNDYLYGGTGTDQLSGGEGSDYLTGGDGNDTLAGDAGNDTLYGDSGNDQLDGGIGNDYLIGGDGSDTYRFSRGWGQDSINNYDSSTGKVDAIEFAADILPTDIIITRSGNDLVLSLKNATDRITISSYFQNDGVTPYVLEQIRFADSTTWSIDQIKAFAVSATDGNDNLWGYATDDTLSGGLGDDSLYGQAGNDTLQGGAGTDSLSGEAGDDTLLGEAGNDYLYGGTGTDQLSGGEGSDYLTGGDGNDTLAGDEGNDTLYGDSGNDQLDGGIGNDYLIGGDGSDTYRFSRGWGQDSINNYDSSTGKTDAIEFAADILPSDIIITRSGNDLVLSLKNATDKVTVSSYFQNDGDTPYAIEQIRFADGTQWNVKQVKIMAAFTSTDGSDVLTGYASDDRVSGGLGGDTLNGLAGDDVLNGDGGNDTLNGGIGQDTLNGGAGSDYLNGEDGNDILDGGTGNDTLDGGRGSDTYRFAKGYGQDVINNGTYGETAADKIDAIQFDGLNPADLRFSRSSDDLVIQIKATGDTLTVRSHFSQEGTSTNAIDQLKFADGSVWDGAQIKSVVVQASEGADTFTGYATADNLSGLDGNDTLSGRAGDDVLDGGNGADTLNGDEGNDTLLGGAGNDSLSGGYGNDVLDGGSGNDSLDGGYGSDTYIFRKGSGQDSISNGVYNETAVGKQDVIRLEGLNLGDISLRRESSDLVIQIKETGDTLRVSSHFSPASTYYNYAIDQLQFADGTVWGVEQIKASLLTGGEFNDTLTGYETDDTLQGLAGNDTLYGALGNDTLLGGAGRDTLYGDDGDDTLLGGADNDSLSGGNGNDVLDGGAGNDTLEGGKGSDTYIFAKGAGSDAIDNSTYNDTTVNKLDVVRLDGLNGEDVSLRRESDDLIVQIRQTGETLRIRSHFSAESSNWSYAIDQLQFADGTVWDRAQITAALLDGTESNDTLTGYDTADTLSGLAGNDTLYGRNGNDVLDGGDGRDILYGEAGDDTLLGGAGNDTLTGGSGNDILDGGSGNDSLDGGFGSDTYVFRKGSGQDTISNYAYNDTTPNKLDVVRLEGLNADDVSIRRESDDLLIQIRQTGETLRVGSHFYSDQSYGYAIDQLQFADGTVWDQAKITSALLIGTEGNDNITGYATADELVGLEGDDVLYGRAGDDLLSGGDGRDTLYGEEGNDTLLGGIGNDSLSGGNGNDILDGGAGNDSLEGGKGSDTYIFRKGAGQDTISNYVYNDTTANKLDVVRLEGLNTGDVSIRRDSDDLLIQIRQTGETLRVSYHFNTDQSYGYAINQLQFADGTVWDEAQITAALLVGTEGDDSVTGYASDDNLIGQSGNDTLSGRAGDDLLDGGDGKDTLSGEEGNDTLLGGAGNDALSGGTGNDLLDGGAGNDTLDGGKGSDTYVFGKGYGRDTINNYAYNDTTPDKLDIVRLEGLTTEDVSIRRESDDLVIQIRQTGETLRVSSHFYSDPSYGYAINQLQFADGVVWDQAQITAALLIGTETDDSITGYASDDRLSGAQGNDILYGRAGNDTLEGGDGKDTLYGEDGNDTLLGEAGNDTLTGGYGNDTLDGGAGNDSLDGGYGSDTYVFRKGSGQDTISNYAYNDTTVNKLDVIRLEGLNAADVVMRRESDDLIIQIKDSGETLRVSSHFSTSVLYGYNIDQVQFADGTVLSNEQIRTALLAGSEVDETLTGYESADSLFGLSGNDTLNGRAGDDILDGGDGRDTLNGEDGNDTLLGGAGNDTLNGGYGNDTLDGGSGNDSLDGGYGSDTYVFRKGAGQDTINNYSYNDTTANKQDVIRLEGLNAGDVVMRRESDDLIIQIKDSGETLRVSSHFYSSAIYGYGIDQVQFADGTVLTNEQIRTALLTGTEVDETLTGYESADSLFGLSGNDTLNGRAGDDILDGGDGRDTLNGEDGNDTLLGGAGNDTLTGGYGNDTLDGGIGNDSLDGGYGSDTYVFRKGSGQDTISNYAYNDTTANKLDVIRLEGLNAADVVMRRESDDLIIQIKDGGETLRVSSHFSTSVLYGYNIDQIQFSDGTTLSNEQIRTALLTGTEVDETVTGYESADNLFGLSGNDTLNGRAGDDILDGGDGNDTLNGGDGNDTLDGGSGNDLLSGDYGSDTYVFRKGSGQDTISNYAYNDTTANKLDVIRLEGLNAADVVLRRESDDLIIQIKDSGETLRVSSHFSTSALYGYNIDQVQFADGTVLSNEQIRTALLTGTEVDETLTGYESADSLFGLSGNDTLNGRAGDDILNGGDGRDTLNGGDGNDTLDGGSGNDSLSGDYGSDTYVFRKGSGQDTINNYAYNDTTANKLDVIRLEGLNADDVVLRRESDDLIIQIKDSGETLRVSSHFSTSVLYGYNIDQVQFADGVIWNKEDISANLFTPAVVSALTVSGTEGSETLTGGAGNDTLYGYGGDDVLDGGAGNDRLDGGSGNDTYLFGAGSGQDTVSAYDPAQNKVDTVRLVGLNSSDVTVTRESNDLVIKVIGTTDILRVSSHFVSDATYGYQISQIQFADGSIWDQQAIKTQVLQGSDVDQSLWGYASDDQIDGGAGDDTLSGGAGNDSLVGGSGADTLNGEEGNDLLQGGAGNDTLNGGVGNDVLDGGAGNDRLDGGAGDDTYLFGKGSGQDIVSAYDSTQNKVDTVRLVGLNSSDVIVSRESNDLVIRVIGTTDSIRVSSHFVSDATYGYQISQIQFADGTVWDQQAIKTQVLKGRDADQSMWGYASDDLIEGGAGADTLNGEEGNDLLQGGAGNDTLNGGAGNDVLDGGAGNDRLDGGAGDDTYLFGKGSGQDIVSAYDSAQNKVDTVQLVGLNSSDVTVSRESSDLVIRVIGTTDSIRVSNHFINDATYGYQINQIQFADGSIWDQQTIKTQVLEGRDADQSLWGYATDDLIEGGAGDDSLNGGAGNDSLSGGSGADTLNGDEGNDLLQGGSGSDTLNGGAGNDVLDGGAGNDRLDGGAGDDTYLFGKGAGQDTIYYANESRAGKLDQVKLVDLNAADVSVSRDGYDLVIRINGTTDTLRVVYHFMGDATSGYQIDRIQFADGSAWDQDAIKTQVLQGNEADQSLTGYATDDLIEAGAGDDTLSGGAGNDSLSGGSGADTLNGDEGNDLLQGGAGNDILYGGNGNDILDGGAGNDRLDGGAGDDTYLFGKGSGQDTIYYANESRAGKVDTIKLVDLNAADVSVARDGYDLVVRINNTTDSLRVVYHFMSDATAGYQIDRIEFADGSFWDQSAIKAQVLTSTPADQTLTGFASDDLIDGGAGDDTLSSGAGNDNLAGGDGADTLNGDEGNDLLQGGSGNDILYGGSGNDILDGGAGNDRLDGGAGDDTYLFGKGSGQDTIYYANESRVDKLDQVKLVDLNAADVSVARDGYDLLIRINGTTDTLRVVYHFMSDATAGYQIDRIAFADGSFWDQTAIKAQVLQGTEADETLAGTGSDDTINASAGDDVVNGGSGNDTLSGGSGADTLNGEDGNDVLNGGDGKDTLYGGNGNDALDGGAGNDLLDGGNGDDTYLFGKGSGQDSIYYAYESRTDKLDTVKLTDLNTADVSVRREGNDLLIRVLGSTDSLRVVGHFTSDATYGYQIDRIQFADGSFWDQAAIKSAVLQGTDADETLAGTASDDSIDAGAGDDTVNGGSGNDTLSGSKGADTLNGEAGDDLLLGGLGNDTLNGGLGNDILDGGAGNDRLDGGDGDDTYLFAKGAGQDTIYYAYESRAGKLDTVKLVDLNAADVSVRRDGSDLLIRVLGSTDSLRVVYHFQSDATGGYQIDRIQFADGSFWDQAAIKNQVLQGSEAEETLSGTSGDDVIDAGAGDDIINGAAGNDTLAGNAGADTLNGNEGNDLLQGGSGNDTLNGGTGDDILDGGLGNDQLDGGEGNDTYLFGKGAGQDTIYYAYESREGKLDTIKLTDLNASDVSVRRDGNDLIIRVLGSTDSLRVVYHFQGDAAGGYQIDRIQFADGSFWDQNQIKFQVLQGSGIDETLSGTSSNDVIDAGAGDDTVNGGSGNDTLYGGAGADALNGDAGDDWLQGGVGNDTLYGGDGNDVLDGGAGNDQLNGGNGDDTYLFGKGAGQDTIYYAHEGRTGKLDTVKLADLNANDVSIVRESNDLIIRVNGTTDSLRVMSHFSEDAAGGYQIDQLQFADGTIWNQSLIKSHVLLGNASDQTLRGYTSDDVISAGDGDDSLFGDAGNDNLFGGAGTDTLYGDTGNDSLFGDAGNDTLYGGTGNDVLNGGTGNDYLNGGDGSDTYEFGIGSGRDTISNYDTGSSTDVLQFGADVSLEDLWFRRSGNDLEVSVIDTNDKVLVNNWYAANDYQVDQFKTADGKTLLDSQVQNLVDSMASFGVDAGAERNLTAAQQTQLEAVLAANWQ</sequence>
<feature type="domain" description="Haemolysin-type calcium binding-related" evidence="5">
    <location>
        <begin position="1355"/>
        <end position="1398"/>
    </location>
</feature>
<dbReference type="Pfam" id="PF00353">
    <property type="entry name" value="HemolysinCabind"/>
    <property type="match status" value="56"/>
</dbReference>
<feature type="domain" description="Haemolysin-type calcium binding-related" evidence="5">
    <location>
        <begin position="2680"/>
        <end position="2723"/>
    </location>
</feature>
<accession>A0ABQ1DLY9</accession>
<feature type="region of interest" description="Disordered" evidence="4">
    <location>
        <begin position="1011"/>
        <end position="1046"/>
    </location>
</feature>
<feature type="region of interest" description="Disordered" evidence="4">
    <location>
        <begin position="4313"/>
        <end position="4336"/>
    </location>
</feature>
<comment type="subcellular location">
    <subcellularLocation>
        <location evidence="1">Secreted</location>
    </subcellularLocation>
</comment>
<name>A0ABQ1DLY9_PSECI</name>
<feature type="compositionally biased region" description="Low complexity" evidence="4">
    <location>
        <begin position="3323"/>
        <end position="3341"/>
    </location>
</feature>
<feature type="region of interest" description="Disordered" evidence="4">
    <location>
        <begin position="5060"/>
        <end position="5092"/>
    </location>
</feature>
<feature type="domain" description="Haemolysin-type calcium binding-related" evidence="5">
    <location>
        <begin position="3564"/>
        <end position="3606"/>
    </location>
</feature>
<feature type="domain" description="Haemolysin-type calcium binding-related" evidence="5">
    <location>
        <begin position="5146"/>
        <end position="5189"/>
    </location>
</feature>
<comment type="caution">
    <text evidence="6">The sequence shown here is derived from an EMBL/GenBank/DDBJ whole genome shotgun (WGS) entry which is preliminary data.</text>
</comment>
<dbReference type="InterPro" id="IPR011049">
    <property type="entry name" value="Serralysin-like_metalloprot_C"/>
</dbReference>
<gene>
    <name evidence="6" type="ORF">PSCICP_20170</name>
</gene>
<feature type="domain" description="Haemolysin-type calcium binding-related" evidence="5">
    <location>
        <begin position="4236"/>
        <end position="4278"/>
    </location>
</feature>
<feature type="domain" description="Haemolysin-type calcium binding-related" evidence="5">
    <location>
        <begin position="937"/>
        <end position="980"/>
    </location>
</feature>
<feature type="region of interest" description="Disordered" evidence="4">
    <location>
        <begin position="4126"/>
        <end position="4182"/>
    </location>
</feature>
<dbReference type="Proteomes" id="UP000614982">
    <property type="component" value="Unassembled WGS sequence"/>
</dbReference>
<feature type="region of interest" description="Disordered" evidence="4">
    <location>
        <begin position="2048"/>
        <end position="2071"/>
    </location>
</feature>
<evidence type="ECO:0000259" key="5">
    <source>
        <dbReference type="Pfam" id="PF06594"/>
    </source>
</evidence>
<feature type="domain" description="Haemolysin-type calcium binding-related" evidence="5">
    <location>
        <begin position="4600"/>
        <end position="4642"/>
    </location>
</feature>
<feature type="domain" description="Haemolysin-type calcium binding-related" evidence="5">
    <location>
        <begin position="3048"/>
        <end position="3090"/>
    </location>
</feature>
<evidence type="ECO:0000313" key="6">
    <source>
        <dbReference type="EMBL" id="GFM92045.1"/>
    </source>
</evidence>
<feature type="domain" description="Haemolysin-type calcium binding-related" evidence="5">
    <location>
        <begin position="1758"/>
        <end position="1801"/>
    </location>
</feature>
<feature type="domain" description="Haemolysin-type calcium binding-related" evidence="5">
    <location>
        <begin position="1573"/>
        <end position="1615"/>
    </location>
</feature>
<dbReference type="Pfam" id="PF06594">
    <property type="entry name" value="HCBP_related"/>
    <property type="match status" value="27"/>
</dbReference>
<feature type="domain" description="Haemolysin-type calcium binding-related" evidence="5">
    <location>
        <begin position="1942"/>
        <end position="1985"/>
    </location>
</feature>
<feature type="domain" description="Haemolysin-type calcium binding-related" evidence="5">
    <location>
        <begin position="4964"/>
        <end position="5006"/>
    </location>
</feature>
<organism evidence="6 7">
    <name type="scientific">Pseudomonas cichorii</name>
    <dbReference type="NCBI Taxonomy" id="36746"/>
    <lineage>
        <taxon>Bacteria</taxon>
        <taxon>Pseudomonadati</taxon>
        <taxon>Pseudomonadota</taxon>
        <taxon>Gammaproteobacteria</taxon>
        <taxon>Pseudomonadales</taxon>
        <taxon>Pseudomonadaceae</taxon>
        <taxon>Pseudomonas</taxon>
    </lineage>
</organism>
<dbReference type="InterPro" id="IPR001343">
    <property type="entry name" value="Hemolysn_Ca-bd"/>
</dbReference>
<keyword evidence="3" id="KW-0106">Calcium</keyword>
<feature type="region of interest" description="Disordered" evidence="4">
    <location>
        <begin position="3479"/>
        <end position="3510"/>
    </location>
</feature>
<feature type="domain" description="Haemolysin-type calcium binding-related" evidence="5">
    <location>
        <begin position="3710"/>
        <end position="3752"/>
    </location>
</feature>
<feature type="domain" description="Haemolysin-type calcium binding-related" evidence="5">
    <location>
        <begin position="2312"/>
        <end position="2354"/>
    </location>
</feature>
<dbReference type="PROSITE" id="PS00330">
    <property type="entry name" value="HEMOLYSIN_CALCIUM"/>
    <property type="match status" value="72"/>
</dbReference>
<feature type="domain" description="Haemolysin-type calcium binding-related" evidence="5">
    <location>
        <begin position="2496"/>
        <end position="2539"/>
    </location>
</feature>
<feature type="compositionally biased region" description="Low complexity" evidence="4">
    <location>
        <begin position="3498"/>
        <end position="3510"/>
    </location>
</feature>
<feature type="domain" description="Haemolysin-type calcium binding-related" evidence="5">
    <location>
        <begin position="3891"/>
        <end position="3933"/>
    </location>
</feature>
<keyword evidence="2" id="KW-0964">Secreted</keyword>
<feature type="region of interest" description="Disordered" evidence="4">
    <location>
        <begin position="4672"/>
        <end position="4700"/>
    </location>
</feature>
<feature type="region of interest" description="Disordered" evidence="4">
    <location>
        <begin position="1837"/>
        <end position="1866"/>
    </location>
</feature>
<feature type="domain" description="Haemolysin-type calcium binding-related" evidence="5">
    <location>
        <begin position="4054"/>
        <end position="4096"/>
    </location>
</feature>
<keyword evidence="7" id="KW-1185">Reference proteome</keyword>
<dbReference type="PANTHER" id="PTHR38340:SF1">
    <property type="entry name" value="S-LAYER PROTEIN"/>
    <property type="match status" value="1"/>
</dbReference>
<feature type="domain" description="Haemolysin-type calcium binding-related" evidence="5">
    <location>
        <begin position="2864"/>
        <end position="2906"/>
    </location>
</feature>
<feature type="domain" description="Haemolysin-type calcium binding-related" evidence="5">
    <location>
        <begin position="5509"/>
        <end position="5545"/>
    </location>
</feature>
<dbReference type="Gene3D" id="2.150.10.10">
    <property type="entry name" value="Serralysin-like metalloprotease, C-terminal"/>
    <property type="match status" value="36"/>
</dbReference>
<evidence type="ECO:0000256" key="3">
    <source>
        <dbReference type="ARBA" id="ARBA00022837"/>
    </source>
</evidence>
<evidence type="ECO:0000256" key="2">
    <source>
        <dbReference type="ARBA" id="ARBA00022525"/>
    </source>
</evidence>
<feature type="region of interest" description="Disordered" evidence="4">
    <location>
        <begin position="2557"/>
        <end position="2605"/>
    </location>
</feature>
<feature type="domain" description="Haemolysin-type calcium binding-related" evidence="5">
    <location>
        <begin position="737"/>
        <end position="779"/>
    </location>
</feature>
<feature type="domain" description="Haemolysin-type calcium binding-related" evidence="5">
    <location>
        <begin position="5328"/>
        <end position="5369"/>
    </location>
</feature>